<dbReference type="SMART" id="SM00421">
    <property type="entry name" value="HTH_LUXR"/>
    <property type="match status" value="1"/>
</dbReference>
<dbReference type="Gene3D" id="3.40.50.300">
    <property type="entry name" value="P-loop containing nucleotide triphosphate hydrolases"/>
    <property type="match status" value="1"/>
</dbReference>
<dbReference type="Gene3D" id="1.10.10.10">
    <property type="entry name" value="Winged helix-like DNA-binding domain superfamily/Winged helix DNA-binding domain"/>
    <property type="match status" value="1"/>
</dbReference>
<accession>A0A124I5S8</accession>
<dbReference type="EMBL" id="LMWY01000070">
    <property type="protein sequence ID" value="KUN90901.1"/>
    <property type="molecule type" value="Genomic_DNA"/>
</dbReference>
<dbReference type="InterPro" id="IPR016032">
    <property type="entry name" value="Sig_transdc_resp-reg_C-effctor"/>
</dbReference>
<dbReference type="Proteomes" id="UP000053429">
    <property type="component" value="Unassembled WGS sequence"/>
</dbReference>
<dbReference type="PROSITE" id="PS00622">
    <property type="entry name" value="HTH_LUXR_1"/>
    <property type="match status" value="1"/>
</dbReference>
<dbReference type="CDD" id="cd06170">
    <property type="entry name" value="LuxR_C_like"/>
    <property type="match status" value="1"/>
</dbReference>
<feature type="region of interest" description="Disordered" evidence="1">
    <location>
        <begin position="652"/>
        <end position="674"/>
    </location>
</feature>
<dbReference type="OrthoDB" id="499349at2"/>
<dbReference type="Pfam" id="PF00196">
    <property type="entry name" value="GerE"/>
    <property type="match status" value="1"/>
</dbReference>
<dbReference type="GO" id="GO:0006355">
    <property type="term" value="P:regulation of DNA-templated transcription"/>
    <property type="evidence" value="ECO:0007669"/>
    <property type="project" value="InterPro"/>
</dbReference>
<evidence type="ECO:0000259" key="2">
    <source>
        <dbReference type="PROSITE" id="PS50043"/>
    </source>
</evidence>
<evidence type="ECO:0000256" key="1">
    <source>
        <dbReference type="SAM" id="MobiDB-lite"/>
    </source>
</evidence>
<dbReference type="STRING" id="661399.AQJ67_43380"/>
<dbReference type="GO" id="GO:0003677">
    <property type="term" value="F:DNA binding"/>
    <property type="evidence" value="ECO:0007669"/>
    <property type="project" value="InterPro"/>
</dbReference>
<organism evidence="3 4">
    <name type="scientific">Streptomyces caeruleatus</name>
    <dbReference type="NCBI Taxonomy" id="661399"/>
    <lineage>
        <taxon>Bacteria</taxon>
        <taxon>Bacillati</taxon>
        <taxon>Actinomycetota</taxon>
        <taxon>Actinomycetes</taxon>
        <taxon>Kitasatosporales</taxon>
        <taxon>Streptomycetaceae</taxon>
        <taxon>Streptomyces</taxon>
    </lineage>
</organism>
<dbReference type="AlphaFoldDB" id="A0A124I5S8"/>
<gene>
    <name evidence="3" type="ORF">AQJ67_43380</name>
</gene>
<evidence type="ECO:0000313" key="3">
    <source>
        <dbReference type="EMBL" id="KUN90901.1"/>
    </source>
</evidence>
<dbReference type="PRINTS" id="PR00038">
    <property type="entry name" value="HTHLUXR"/>
</dbReference>
<sequence>MRPDSFVGRRSELRRVRQATAGHRLVTLTGPGGCGKTRLLLETLRGARARTDRTVWWVDLASATDGAAVTELIAAAIVPAPVDGTPVDRLASAIGDRHAVLALDTCERALEPCARLVAELTSRCPGLRVMATSREPLALPGEAVVPVPPLSVPPPEHRPSLRELRRSEGVRLFVDRVRAGAPDFELTEADATAVGTLCAHLDGLPLAIELAASLVPRLPVEEILPTLYRGDGAHRQANLRAVADWSYRLLGPRHQAVLRRLSVLPRDAAFDAAQAVCAVGDVSAAELPGLLADLAAKSLLTRCPPAAGGGIRQFETVRRYAAERLVEAGELPAARQALTAWLSDRATEFVQAGYVPQETAHWVAAHSEYLALAVRWTVDTDRERHLPLAAMFGWHLAQTGDSRAAERVLEQALHRSPATPHREVLLTHLAGARLRTGARAAGIRGLEQAVSALEEAGNDAGLAAALMALGAARAREGEVESAIRHYEDALTSLTARGEHAGIAACRQYLAWLATRCADHERAQQGTEQALPVLRLYGETRLIPFALSTTGTAALVRGDLLTAESMFTQAVECAADDELSPALDGLAAVAASTGHHRRAIVLKTAAERLARTPSTSPWHSLFAGKPLIAGSLLEAGEYRAAERLSRRLTRQQLLDHAHDGTTRPTTADPALSRRENQVAESVAAGLTNRGVAARLQISEQTVGSHITSIYSKLDLSSRCELATWLTARASGE</sequence>
<dbReference type="InterPro" id="IPR027417">
    <property type="entry name" value="P-loop_NTPase"/>
</dbReference>
<dbReference type="SUPFAM" id="SSF48452">
    <property type="entry name" value="TPR-like"/>
    <property type="match status" value="1"/>
</dbReference>
<feature type="domain" description="HTH luxR-type" evidence="2">
    <location>
        <begin position="663"/>
        <end position="728"/>
    </location>
</feature>
<dbReference type="InterPro" id="IPR000792">
    <property type="entry name" value="Tscrpt_reg_LuxR_C"/>
</dbReference>
<protein>
    <recommendedName>
        <fullName evidence="2">HTH luxR-type domain-containing protein</fullName>
    </recommendedName>
</protein>
<dbReference type="Gene3D" id="1.25.40.10">
    <property type="entry name" value="Tetratricopeptide repeat domain"/>
    <property type="match status" value="1"/>
</dbReference>
<keyword evidence="4" id="KW-1185">Reference proteome</keyword>
<dbReference type="SUPFAM" id="SSF52540">
    <property type="entry name" value="P-loop containing nucleoside triphosphate hydrolases"/>
    <property type="match status" value="1"/>
</dbReference>
<dbReference type="RefSeq" id="WP_062725562.1">
    <property type="nucleotide sequence ID" value="NZ_KQ948951.1"/>
</dbReference>
<dbReference type="SUPFAM" id="SSF46894">
    <property type="entry name" value="C-terminal effector domain of the bipartite response regulators"/>
    <property type="match status" value="1"/>
</dbReference>
<dbReference type="InterPro" id="IPR011990">
    <property type="entry name" value="TPR-like_helical_dom_sf"/>
</dbReference>
<proteinExistence type="predicted"/>
<dbReference type="PANTHER" id="PTHR47691:SF3">
    <property type="entry name" value="HTH-TYPE TRANSCRIPTIONAL REGULATOR RV0890C-RELATED"/>
    <property type="match status" value="1"/>
</dbReference>
<name>A0A124I5S8_9ACTN</name>
<dbReference type="InterPro" id="IPR036388">
    <property type="entry name" value="WH-like_DNA-bd_sf"/>
</dbReference>
<reference evidence="3 4" key="1">
    <citation type="submission" date="2015-10" db="EMBL/GenBank/DDBJ databases">
        <title>Draft genome sequence of Streptomyces caeruleatus NRRL B-24802, type strain for the species Streptomyces caeruleatus.</title>
        <authorList>
            <person name="Ruckert C."/>
            <person name="Winkler A."/>
            <person name="Kalinowski J."/>
            <person name="Kampfer P."/>
            <person name="Glaeser S."/>
        </authorList>
    </citation>
    <scope>NUCLEOTIDE SEQUENCE [LARGE SCALE GENOMIC DNA]</scope>
    <source>
        <strain evidence="3 4">NRRL B-24802</strain>
    </source>
</reference>
<dbReference type="PANTHER" id="PTHR47691">
    <property type="entry name" value="REGULATOR-RELATED"/>
    <property type="match status" value="1"/>
</dbReference>
<evidence type="ECO:0000313" key="4">
    <source>
        <dbReference type="Proteomes" id="UP000053429"/>
    </source>
</evidence>
<comment type="caution">
    <text evidence="3">The sequence shown here is derived from an EMBL/GenBank/DDBJ whole genome shotgun (WGS) entry which is preliminary data.</text>
</comment>
<dbReference type="PROSITE" id="PS50043">
    <property type="entry name" value="HTH_LUXR_2"/>
    <property type="match status" value="1"/>
</dbReference>